<evidence type="ECO:0000256" key="4">
    <source>
        <dbReference type="ARBA" id="ARBA00023098"/>
    </source>
</evidence>
<evidence type="ECO:0000256" key="1">
    <source>
        <dbReference type="ARBA" id="ARBA00006432"/>
    </source>
</evidence>
<keyword evidence="3" id="KW-0276">Fatty acid metabolism</keyword>
<evidence type="ECO:0000313" key="8">
    <source>
        <dbReference type="Proteomes" id="UP000005143"/>
    </source>
</evidence>
<dbReference type="PANTHER" id="PTHR43272:SF32">
    <property type="entry name" value="AMP-DEPENDENT SYNTHETASE_LIGASE DOMAIN-CONTAINING PROTEIN"/>
    <property type="match status" value="1"/>
</dbReference>
<keyword evidence="8" id="KW-1185">Reference proteome</keyword>
<keyword evidence="4" id="KW-0443">Lipid metabolism</keyword>
<dbReference type="Pfam" id="PF23562">
    <property type="entry name" value="AMP-binding_C_3"/>
    <property type="match status" value="1"/>
</dbReference>
<evidence type="ECO:0000256" key="3">
    <source>
        <dbReference type="ARBA" id="ARBA00022832"/>
    </source>
</evidence>
<dbReference type="InterPro" id="IPR020845">
    <property type="entry name" value="AMP-binding_CS"/>
</dbReference>
<dbReference type="GO" id="GO:0016020">
    <property type="term" value="C:membrane"/>
    <property type="evidence" value="ECO:0007669"/>
    <property type="project" value="TreeGrafter"/>
</dbReference>
<dbReference type="CDD" id="cd05907">
    <property type="entry name" value="VL_LC_FACS_like"/>
    <property type="match status" value="1"/>
</dbReference>
<protein>
    <recommendedName>
        <fullName evidence="5">Acyl-CoA synthetase</fullName>
    </recommendedName>
</protein>
<evidence type="ECO:0000256" key="5">
    <source>
        <dbReference type="ARBA" id="ARBA00032875"/>
    </source>
</evidence>
<comment type="caution">
    <text evidence="7">The sequence shown here is derived from an EMBL/GenBank/DDBJ whole genome shotgun (WGS) entry which is preliminary data.</text>
</comment>
<dbReference type="AlphaFoldDB" id="H0E5P6"/>
<dbReference type="PROSITE" id="PS00455">
    <property type="entry name" value="AMP_BINDING"/>
    <property type="match status" value="1"/>
</dbReference>
<dbReference type="EMBL" id="AGUD01000192">
    <property type="protein sequence ID" value="EHN11009.1"/>
    <property type="molecule type" value="Genomic_DNA"/>
</dbReference>
<feature type="domain" description="AMP-dependent synthetase/ligase" evidence="6">
    <location>
        <begin position="18"/>
        <end position="422"/>
    </location>
</feature>
<evidence type="ECO:0000256" key="2">
    <source>
        <dbReference type="ARBA" id="ARBA00022598"/>
    </source>
</evidence>
<dbReference type="RefSeq" id="WP_007574726.1">
    <property type="nucleotide sequence ID" value="NZ_AGUD01000192.1"/>
</dbReference>
<dbReference type="SUPFAM" id="SSF56801">
    <property type="entry name" value="Acetyl-CoA synthetase-like"/>
    <property type="match status" value="1"/>
</dbReference>
<evidence type="ECO:0000313" key="7">
    <source>
        <dbReference type="EMBL" id="EHN11009.1"/>
    </source>
</evidence>
<dbReference type="InterPro" id="IPR042099">
    <property type="entry name" value="ANL_N_sf"/>
</dbReference>
<dbReference type="Proteomes" id="UP000005143">
    <property type="component" value="Unassembled WGS sequence"/>
</dbReference>
<proteinExistence type="inferred from homology"/>
<evidence type="ECO:0000259" key="6">
    <source>
        <dbReference type="Pfam" id="PF00501"/>
    </source>
</evidence>
<comment type="similarity">
    <text evidence="1">Belongs to the ATP-dependent AMP-binding enzyme family.</text>
</comment>
<dbReference type="Gene3D" id="3.40.50.12780">
    <property type="entry name" value="N-terminal domain of ligase-like"/>
    <property type="match status" value="2"/>
</dbReference>
<accession>H0E5P6</accession>
<reference evidence="7 8" key="1">
    <citation type="journal article" date="2013" name="Biodegradation">
        <title>Quantitative proteomic analysis of ibuprofen-degrading Patulibacter sp. strain I11.</title>
        <authorList>
            <person name="Almeida B."/>
            <person name="Kjeldal H."/>
            <person name="Lolas I."/>
            <person name="Knudsen A.D."/>
            <person name="Carvalho G."/>
            <person name="Nielsen K.L."/>
            <person name="Barreto Crespo M.T."/>
            <person name="Stensballe A."/>
            <person name="Nielsen J.L."/>
        </authorList>
    </citation>
    <scope>NUCLEOTIDE SEQUENCE [LARGE SCALE GENOMIC DNA]</scope>
    <source>
        <strain evidence="7 8">I11</strain>
    </source>
</reference>
<dbReference type="OrthoDB" id="5240489at2"/>
<keyword evidence="2 7" id="KW-0436">Ligase</keyword>
<organism evidence="7 8">
    <name type="scientific">Patulibacter medicamentivorans</name>
    <dbReference type="NCBI Taxonomy" id="1097667"/>
    <lineage>
        <taxon>Bacteria</taxon>
        <taxon>Bacillati</taxon>
        <taxon>Actinomycetota</taxon>
        <taxon>Thermoleophilia</taxon>
        <taxon>Solirubrobacterales</taxon>
        <taxon>Patulibacteraceae</taxon>
        <taxon>Patulibacter</taxon>
    </lineage>
</organism>
<dbReference type="Pfam" id="PF00501">
    <property type="entry name" value="AMP-binding"/>
    <property type="match status" value="1"/>
</dbReference>
<name>H0E5P6_9ACTN</name>
<sequence>MTTTATVAGTTIADFAFRAAAAYGDRPAARHQTAPGAWSDISYADLAGQAIELGLGLIELGLEHGDRVAVLGNTRPLWSVAHLGLTATGAVHVSVYPTNAPEECAWVVGDSGSRGIICEDADQVAKIQQVRDQLPDLEWIVVLDGEADGAIPLAEVRRRGRDRDEQELRDRAAAVVPEDAYMFMYTSGTTGPPKGCVLSHGNYRFILDAADELSGIDRDSVMYLFLPLAHAFALLFQLIVLDHGAVLVYWGGDTAKLVPELAQTRPTHLPSVPRIFEKIYSAAVGSKEPEVREQLLAAARLGFEVRERQHRGEPIPDEMRARFEAADDAVFAKVRALFGGDLQRAISGGAPLSQEIAEFFWGCGILITEGFGMTETSTAAAMNTPEHHRFGTVGRSLPGQEARIAADGELLLRGPNIFQGYHGLPDATREAIDDGWLHTGDLGAIDDDGYISIVGRKKDIIITAGGKNLTPANFENDLKRSKWISQAVMHGDRRPFPIALVTLDPETIVAWAQEQGLPTGIAELAGHEQVRALIQAEVDRANARLARVEQVKRFAVLPRDLSQESGELTPTLKVKRKVVDEHFAAEIEALYA</sequence>
<dbReference type="PANTHER" id="PTHR43272">
    <property type="entry name" value="LONG-CHAIN-FATTY-ACID--COA LIGASE"/>
    <property type="match status" value="1"/>
</dbReference>
<dbReference type="InterPro" id="IPR000873">
    <property type="entry name" value="AMP-dep_synth/lig_dom"/>
</dbReference>
<dbReference type="GO" id="GO:0004467">
    <property type="term" value="F:long-chain fatty acid-CoA ligase activity"/>
    <property type="evidence" value="ECO:0007669"/>
    <property type="project" value="TreeGrafter"/>
</dbReference>
<gene>
    <name evidence="7" type="ORF">PAI11_21430</name>
</gene>
<dbReference type="PATRIC" id="fig|1097667.3.peg.2124"/>